<dbReference type="Pfam" id="PF00171">
    <property type="entry name" value="Aldedh"/>
    <property type="match status" value="1"/>
</dbReference>
<dbReference type="Proteomes" id="UP000544134">
    <property type="component" value="Unassembled WGS sequence"/>
</dbReference>
<evidence type="ECO:0000256" key="2">
    <source>
        <dbReference type="ARBA" id="ARBA00023002"/>
    </source>
</evidence>
<organism evidence="6 7">
    <name type="scientific">Paraburkholderia polaris</name>
    <dbReference type="NCBI Taxonomy" id="2728848"/>
    <lineage>
        <taxon>Bacteria</taxon>
        <taxon>Pseudomonadati</taxon>
        <taxon>Pseudomonadota</taxon>
        <taxon>Betaproteobacteria</taxon>
        <taxon>Burkholderiales</taxon>
        <taxon>Burkholderiaceae</taxon>
        <taxon>Paraburkholderia</taxon>
    </lineage>
</organism>
<gene>
    <name evidence="6" type="ORF">HHL24_38965</name>
</gene>
<comment type="similarity">
    <text evidence="1 4">Belongs to the aldehyde dehydrogenase family.</text>
</comment>
<accession>A0A848IVG4</accession>
<dbReference type="InterPro" id="IPR016161">
    <property type="entry name" value="Ald_DH/histidinol_DH"/>
</dbReference>
<evidence type="ECO:0000313" key="6">
    <source>
        <dbReference type="EMBL" id="NMM03844.1"/>
    </source>
</evidence>
<dbReference type="Gene3D" id="3.40.309.10">
    <property type="entry name" value="Aldehyde Dehydrogenase, Chain A, domain 2"/>
    <property type="match status" value="1"/>
</dbReference>
<dbReference type="GO" id="GO:0016620">
    <property type="term" value="F:oxidoreductase activity, acting on the aldehyde or oxo group of donors, NAD or NADP as acceptor"/>
    <property type="evidence" value="ECO:0007669"/>
    <property type="project" value="InterPro"/>
</dbReference>
<comment type="caution">
    <text evidence="6">The sequence shown here is derived from an EMBL/GenBank/DDBJ whole genome shotgun (WGS) entry which is preliminary data.</text>
</comment>
<feature type="domain" description="Aldehyde dehydrogenase" evidence="5">
    <location>
        <begin position="35"/>
        <end position="493"/>
    </location>
</feature>
<reference evidence="6 7" key="1">
    <citation type="submission" date="2020-04" db="EMBL/GenBank/DDBJ databases">
        <title>Paraburkholderia sp. RP-4-7 isolated from soil.</title>
        <authorList>
            <person name="Dahal R.H."/>
        </authorList>
    </citation>
    <scope>NUCLEOTIDE SEQUENCE [LARGE SCALE GENOMIC DNA]</scope>
    <source>
        <strain evidence="6 7">RP-4-7</strain>
    </source>
</reference>
<evidence type="ECO:0000313" key="7">
    <source>
        <dbReference type="Proteomes" id="UP000544134"/>
    </source>
</evidence>
<feature type="active site" evidence="3">
    <location>
        <position position="266"/>
    </location>
</feature>
<dbReference type="AlphaFoldDB" id="A0A848IVG4"/>
<evidence type="ECO:0000256" key="1">
    <source>
        <dbReference type="ARBA" id="ARBA00009986"/>
    </source>
</evidence>
<dbReference type="PROSITE" id="PS00070">
    <property type="entry name" value="ALDEHYDE_DEHYDR_CYS"/>
    <property type="match status" value="1"/>
</dbReference>
<keyword evidence="2 4" id="KW-0560">Oxidoreductase</keyword>
<dbReference type="SUPFAM" id="SSF53720">
    <property type="entry name" value="ALDH-like"/>
    <property type="match status" value="1"/>
</dbReference>
<name>A0A848IVG4_9BURK</name>
<dbReference type="InterPro" id="IPR016160">
    <property type="entry name" value="Ald_DH_CS_CYS"/>
</dbReference>
<evidence type="ECO:0000259" key="5">
    <source>
        <dbReference type="Pfam" id="PF00171"/>
    </source>
</evidence>
<dbReference type="InterPro" id="IPR016162">
    <property type="entry name" value="Ald_DH_N"/>
</dbReference>
<proteinExistence type="inferred from homology"/>
<evidence type="ECO:0000256" key="3">
    <source>
        <dbReference type="PROSITE-ProRule" id="PRU10007"/>
    </source>
</evidence>
<dbReference type="FunFam" id="3.40.605.10:FF:000007">
    <property type="entry name" value="NAD/NADP-dependent betaine aldehyde dehydrogenase"/>
    <property type="match status" value="1"/>
</dbReference>
<dbReference type="PROSITE" id="PS00687">
    <property type="entry name" value="ALDEHYDE_DEHYDR_GLU"/>
    <property type="match status" value="1"/>
</dbReference>
<dbReference type="PANTHER" id="PTHR11699">
    <property type="entry name" value="ALDEHYDE DEHYDROGENASE-RELATED"/>
    <property type="match status" value="1"/>
</dbReference>
<dbReference type="EMBL" id="JABBGJ010000062">
    <property type="protein sequence ID" value="NMM03844.1"/>
    <property type="molecule type" value="Genomic_DNA"/>
</dbReference>
<sequence length="500" mass="52784">MTTNDSLRAAVAGGLPVLPAARIAGRAVHACDTSQRSAIYNASTGATIGWRETASASQIDEAVQAARAAFDPWCATPPTVRGAILRTVAERVEEAREPLVALQMRVSGKPRVEAEADVSDVAATFAYYAGLCNEAAMFDAEPVALPDATVLAERFYDPVGVAALIVPWNFPMVTTAWKLAPALAAGCTAVLKPSELTSPAEHALLDLLAQAGVPEGVVNVVNGGAEVGARLTTHPLVDKISFTGSTAAGRHVMHAAAEDMKRVTLELGGKSALIVREDADVDLAVSLAVGGAFTNAGQMCSATARILVHDHVYRKFMAAFETAVRALVVAPPETSGATMGPLISSAHRTRVQALVERGMAEGARVAFWGQVADKVMVEEAGFFMAPIVVAEPTADNVLWTDEVFGPVACVKSFRTDDEAIALANGTRYGLVATVVTENEEMARHYRRRLKTGLVWHNTPQLIFAQTGWGGFGLSGIGRELGLAGLRSYQELRHAIAPAPR</sequence>
<dbReference type="InterPro" id="IPR029510">
    <property type="entry name" value="Ald_DH_CS_GLU"/>
</dbReference>
<evidence type="ECO:0000256" key="4">
    <source>
        <dbReference type="RuleBase" id="RU003345"/>
    </source>
</evidence>
<protein>
    <submittedName>
        <fullName evidence="6">Aldehyde dehydrogenase family protein</fullName>
    </submittedName>
</protein>
<dbReference type="InterPro" id="IPR016163">
    <property type="entry name" value="Ald_DH_C"/>
</dbReference>
<dbReference type="RefSeq" id="WP_169490627.1">
    <property type="nucleotide sequence ID" value="NZ_JABBGJ010000062.1"/>
</dbReference>
<keyword evidence="7" id="KW-1185">Reference proteome</keyword>
<dbReference type="InterPro" id="IPR015590">
    <property type="entry name" value="Aldehyde_DH_dom"/>
</dbReference>
<dbReference type="Gene3D" id="3.40.605.10">
    <property type="entry name" value="Aldehyde Dehydrogenase, Chain A, domain 1"/>
    <property type="match status" value="1"/>
</dbReference>